<proteinExistence type="predicted"/>
<evidence type="ECO:0000256" key="5">
    <source>
        <dbReference type="SAM" id="Phobius"/>
    </source>
</evidence>
<name>H2XSR4_CIOIN</name>
<dbReference type="HOGENOM" id="CLU_007946_3_5_1"/>
<dbReference type="InterPro" id="IPR050598">
    <property type="entry name" value="AminoAcid_Transporter"/>
</dbReference>
<feature type="transmembrane region" description="Helical" evidence="5">
    <location>
        <begin position="89"/>
        <end position="108"/>
    </location>
</feature>
<dbReference type="Ensembl" id="ENSCINT00000031023.1">
    <property type="protein sequence ID" value="ENSCINP00000032698.1"/>
    <property type="gene ID" value="ENSCING00000018277.1"/>
</dbReference>
<feature type="transmembrane region" description="Helical" evidence="5">
    <location>
        <begin position="177"/>
        <end position="194"/>
    </location>
</feature>
<dbReference type="STRING" id="7719.ENSCINP00000032698"/>
<dbReference type="Pfam" id="PF13520">
    <property type="entry name" value="AA_permease_2"/>
    <property type="match status" value="1"/>
</dbReference>
<dbReference type="PANTHER" id="PTHR11785">
    <property type="entry name" value="AMINO ACID TRANSPORTER"/>
    <property type="match status" value="1"/>
</dbReference>
<comment type="subcellular location">
    <subcellularLocation>
        <location evidence="1">Membrane</location>
        <topology evidence="1">Multi-pass membrane protein</topology>
    </subcellularLocation>
</comment>
<dbReference type="InParanoid" id="H2XSR4"/>
<reference evidence="7" key="1">
    <citation type="journal article" date="2002" name="Science">
        <title>The draft genome of Ciona intestinalis: insights into chordate and vertebrate origins.</title>
        <authorList>
            <person name="Dehal P."/>
            <person name="Satou Y."/>
            <person name="Campbell R.K."/>
            <person name="Chapman J."/>
            <person name="Degnan B."/>
            <person name="De Tomaso A."/>
            <person name="Davidson B."/>
            <person name="Di Gregorio A."/>
            <person name="Gelpke M."/>
            <person name="Goodstein D.M."/>
            <person name="Harafuji N."/>
            <person name="Hastings K.E."/>
            <person name="Ho I."/>
            <person name="Hotta K."/>
            <person name="Huang W."/>
            <person name="Kawashima T."/>
            <person name="Lemaire P."/>
            <person name="Martinez D."/>
            <person name="Meinertzhagen I.A."/>
            <person name="Necula S."/>
            <person name="Nonaka M."/>
            <person name="Putnam N."/>
            <person name="Rash S."/>
            <person name="Saiga H."/>
            <person name="Satake M."/>
            <person name="Terry A."/>
            <person name="Yamada L."/>
            <person name="Wang H.G."/>
            <person name="Awazu S."/>
            <person name="Azumi K."/>
            <person name="Boore J."/>
            <person name="Branno M."/>
            <person name="Chin-Bow S."/>
            <person name="DeSantis R."/>
            <person name="Doyle S."/>
            <person name="Francino P."/>
            <person name="Keys D.N."/>
            <person name="Haga S."/>
            <person name="Hayashi H."/>
            <person name="Hino K."/>
            <person name="Imai K.S."/>
            <person name="Inaba K."/>
            <person name="Kano S."/>
            <person name="Kobayashi K."/>
            <person name="Kobayashi M."/>
            <person name="Lee B.I."/>
            <person name="Makabe K.W."/>
            <person name="Manohar C."/>
            <person name="Matassi G."/>
            <person name="Medina M."/>
            <person name="Mochizuki Y."/>
            <person name="Mount S."/>
            <person name="Morishita T."/>
            <person name="Miura S."/>
            <person name="Nakayama A."/>
            <person name="Nishizaka S."/>
            <person name="Nomoto H."/>
            <person name="Ohta F."/>
            <person name="Oishi K."/>
            <person name="Rigoutsos I."/>
            <person name="Sano M."/>
            <person name="Sasaki A."/>
            <person name="Sasakura Y."/>
            <person name="Shoguchi E."/>
            <person name="Shin-i T."/>
            <person name="Spagnuolo A."/>
            <person name="Stainier D."/>
            <person name="Suzuki M.M."/>
            <person name="Tassy O."/>
            <person name="Takatori N."/>
            <person name="Tokuoka M."/>
            <person name="Yagi K."/>
            <person name="Yoshizaki F."/>
            <person name="Wada S."/>
            <person name="Zhang C."/>
            <person name="Hyatt P.D."/>
            <person name="Larimer F."/>
            <person name="Detter C."/>
            <person name="Doggett N."/>
            <person name="Glavina T."/>
            <person name="Hawkins T."/>
            <person name="Richardson P."/>
            <person name="Lucas S."/>
            <person name="Kohara Y."/>
            <person name="Levine M."/>
            <person name="Satoh N."/>
            <person name="Rokhsar D.S."/>
        </authorList>
    </citation>
    <scope>NUCLEOTIDE SEQUENCE [LARGE SCALE GENOMIC DNA]</scope>
</reference>
<evidence type="ECO:0000313" key="7">
    <source>
        <dbReference type="Proteomes" id="UP000008144"/>
    </source>
</evidence>
<evidence type="ECO:0000256" key="4">
    <source>
        <dbReference type="ARBA" id="ARBA00023136"/>
    </source>
</evidence>
<dbReference type="Gene3D" id="1.20.1740.10">
    <property type="entry name" value="Amino acid/polyamine transporter I"/>
    <property type="match status" value="1"/>
</dbReference>
<dbReference type="Proteomes" id="UP000008144">
    <property type="component" value="Unassembled WGS sequence"/>
</dbReference>
<reference evidence="6" key="3">
    <citation type="submission" date="2025-09" db="UniProtKB">
        <authorList>
            <consortium name="Ensembl"/>
        </authorList>
    </citation>
    <scope>IDENTIFICATION</scope>
</reference>
<evidence type="ECO:0000256" key="1">
    <source>
        <dbReference type="ARBA" id="ARBA00004141"/>
    </source>
</evidence>
<reference evidence="6" key="2">
    <citation type="submission" date="2025-08" db="UniProtKB">
        <authorList>
            <consortium name="Ensembl"/>
        </authorList>
    </citation>
    <scope>IDENTIFICATION</scope>
</reference>
<protein>
    <recommendedName>
        <fullName evidence="8">Amino acid permease/ SLC12A domain-containing protein</fullName>
    </recommendedName>
</protein>
<sequence length="229" mass="24901">MFIITVLYVCINLAYFTVLDPEMVGSGATAVVFGKLTMGHWSICIPIFVALCCFGGINGSIFTSSRLFYIGACEGHLPSIMGMINTKSLTPTPSIIVIGSLSAVYMVTEDVFLLINYVNFVYFLSMGLAITGLVVLRFQQPRMERPLKLPLIIPITAAFLCFGTGIISFVISPIESGIGLGMVLTSVPVYLLAIKAKKPTCLNKVYGIVTVFLQCITNCVIEEIELPFE</sequence>
<keyword evidence="2 5" id="KW-0812">Transmembrane</keyword>
<evidence type="ECO:0008006" key="8">
    <source>
        <dbReference type="Google" id="ProtNLM"/>
    </source>
</evidence>
<dbReference type="PANTHER" id="PTHR11785:SF528">
    <property type="entry name" value="AMINO ACID TRANSPORTER PROTEIN JHI-21"/>
    <property type="match status" value="1"/>
</dbReference>
<dbReference type="InterPro" id="IPR002293">
    <property type="entry name" value="AA/rel_permease1"/>
</dbReference>
<dbReference type="GO" id="GO:0022857">
    <property type="term" value="F:transmembrane transporter activity"/>
    <property type="evidence" value="ECO:0007669"/>
    <property type="project" value="InterPro"/>
</dbReference>
<keyword evidence="3 5" id="KW-1133">Transmembrane helix</keyword>
<evidence type="ECO:0000256" key="3">
    <source>
        <dbReference type="ARBA" id="ARBA00022989"/>
    </source>
</evidence>
<organism evidence="6 7">
    <name type="scientific">Ciona intestinalis</name>
    <name type="common">Transparent sea squirt</name>
    <name type="synonym">Ascidia intestinalis</name>
    <dbReference type="NCBI Taxonomy" id="7719"/>
    <lineage>
        <taxon>Eukaryota</taxon>
        <taxon>Metazoa</taxon>
        <taxon>Chordata</taxon>
        <taxon>Tunicata</taxon>
        <taxon>Ascidiacea</taxon>
        <taxon>Phlebobranchia</taxon>
        <taxon>Cionidae</taxon>
        <taxon>Ciona</taxon>
    </lineage>
</organism>
<evidence type="ECO:0000256" key="2">
    <source>
        <dbReference type="ARBA" id="ARBA00022692"/>
    </source>
</evidence>
<dbReference type="GeneTree" id="ENSGT00940000155581"/>
<feature type="transmembrane region" description="Helical" evidence="5">
    <location>
        <begin position="40"/>
        <end position="62"/>
    </location>
</feature>
<evidence type="ECO:0000313" key="6">
    <source>
        <dbReference type="Ensembl" id="ENSCINP00000032698.1"/>
    </source>
</evidence>
<keyword evidence="4 5" id="KW-0472">Membrane</keyword>
<feature type="transmembrane region" description="Helical" evidence="5">
    <location>
        <begin position="120"/>
        <end position="139"/>
    </location>
</feature>
<feature type="transmembrane region" description="Helical" evidence="5">
    <location>
        <begin position="151"/>
        <end position="171"/>
    </location>
</feature>
<keyword evidence="7" id="KW-1185">Reference proteome</keyword>
<dbReference type="GO" id="GO:0016020">
    <property type="term" value="C:membrane"/>
    <property type="evidence" value="ECO:0007669"/>
    <property type="project" value="UniProtKB-SubCell"/>
</dbReference>
<accession>H2XSR4</accession>
<dbReference type="OMA" id="IMGMINT"/>
<dbReference type="AlphaFoldDB" id="H2XSR4"/>